<name>A0A0G1KFU1_9BACT</name>
<evidence type="ECO:0000313" key="1">
    <source>
        <dbReference type="EMBL" id="KKT82423.1"/>
    </source>
</evidence>
<proteinExistence type="predicted"/>
<dbReference type="AlphaFoldDB" id="A0A0G1KFU1"/>
<organism evidence="1 2">
    <name type="scientific">Candidatus Yanofskybacteria bacterium GW2011_GWA2_44_9</name>
    <dbReference type="NCBI Taxonomy" id="1619025"/>
    <lineage>
        <taxon>Bacteria</taxon>
        <taxon>Candidatus Yanofskyibacteriota</taxon>
    </lineage>
</organism>
<feature type="non-terminal residue" evidence="1">
    <location>
        <position position="169"/>
    </location>
</feature>
<dbReference type="EMBL" id="LCJR01000006">
    <property type="protein sequence ID" value="KKT82423.1"/>
    <property type="molecule type" value="Genomic_DNA"/>
</dbReference>
<reference evidence="1 2" key="1">
    <citation type="journal article" date="2015" name="Nature">
        <title>rRNA introns, odd ribosomes, and small enigmatic genomes across a large radiation of phyla.</title>
        <authorList>
            <person name="Brown C.T."/>
            <person name="Hug L.A."/>
            <person name="Thomas B.C."/>
            <person name="Sharon I."/>
            <person name="Castelle C.J."/>
            <person name="Singh A."/>
            <person name="Wilkins M.J."/>
            <person name="Williams K.H."/>
            <person name="Banfield J.F."/>
        </authorList>
    </citation>
    <scope>NUCLEOTIDE SEQUENCE [LARGE SCALE GENOMIC DNA]</scope>
</reference>
<comment type="caution">
    <text evidence="1">The sequence shown here is derived from an EMBL/GenBank/DDBJ whole genome shotgun (WGS) entry which is preliminary data.</text>
</comment>
<accession>A0A0G1KFU1</accession>
<sequence>MTEKEARAWRLILALDRVHRSKNLPFTTVFRNLSFQASFIFCGDNKWLLSSPHRSYEVVDPSLDYLLEKYARLMDPDFRSTVGDYSLYDTEEDYVQRFKVEIQKLLMLQWGAYSDELSGLKLSSDDLRMYFEETMLMVLNWCDNFIRDVSYEMAKHGSLVDAFKAITPL</sequence>
<dbReference type="Proteomes" id="UP000034032">
    <property type="component" value="Unassembled WGS sequence"/>
</dbReference>
<protein>
    <submittedName>
        <fullName evidence="1">Uncharacterized protein</fullName>
    </submittedName>
</protein>
<evidence type="ECO:0000313" key="2">
    <source>
        <dbReference type="Proteomes" id="UP000034032"/>
    </source>
</evidence>
<gene>
    <name evidence="1" type="ORF">UW79_C0006G0001</name>
</gene>